<protein>
    <recommendedName>
        <fullName evidence="4">UDP-N-acetylglucosamine transferase subunit ALG13</fullName>
        <ecNumber evidence="3">2.4.1.141</ecNumber>
    </recommendedName>
</protein>
<evidence type="ECO:0000256" key="1">
    <source>
        <dbReference type="ARBA" id="ARBA00004240"/>
    </source>
</evidence>
<evidence type="ECO:0000313" key="10">
    <source>
        <dbReference type="Proteomes" id="UP000585614"/>
    </source>
</evidence>
<evidence type="ECO:0000256" key="6">
    <source>
        <dbReference type="ARBA" id="ARBA00022679"/>
    </source>
</evidence>
<evidence type="ECO:0000256" key="5">
    <source>
        <dbReference type="ARBA" id="ARBA00022676"/>
    </source>
</evidence>
<reference evidence="9 10" key="1">
    <citation type="journal article" date="2020" name="Nature">
        <title>Six reference-quality genomes reveal evolution of bat adaptations.</title>
        <authorList>
            <person name="Jebb D."/>
            <person name="Huang Z."/>
            <person name="Pippel M."/>
            <person name="Hughes G.M."/>
            <person name="Lavrichenko K."/>
            <person name="Devanna P."/>
            <person name="Winkler S."/>
            <person name="Jermiin L.S."/>
            <person name="Skirmuntt E.C."/>
            <person name="Katzourakis A."/>
            <person name="Burkitt-Gray L."/>
            <person name="Ray D.A."/>
            <person name="Sullivan K.A.M."/>
            <person name="Roscito J.G."/>
            <person name="Kirilenko B.M."/>
            <person name="Davalos L.M."/>
            <person name="Corthals A.P."/>
            <person name="Power M.L."/>
            <person name="Jones G."/>
            <person name="Ransome R.D."/>
            <person name="Dechmann D.K.N."/>
            <person name="Locatelli A.G."/>
            <person name="Puechmaille S.J."/>
            <person name="Fedrigo O."/>
            <person name="Jarvis E.D."/>
            <person name="Hiller M."/>
            <person name="Vernes S.C."/>
            <person name="Myers E.W."/>
            <person name="Teeling E.C."/>
        </authorList>
    </citation>
    <scope>NUCLEOTIDE SEQUENCE [LARGE SCALE GENOMIC DNA]</scope>
    <source>
        <strain evidence="9">MRhiFer1</strain>
        <tissue evidence="9">Lung</tissue>
    </source>
</reference>
<comment type="caution">
    <text evidence="9">The sequence shown here is derived from an EMBL/GenBank/DDBJ whole genome shotgun (WGS) entry which is preliminary data.</text>
</comment>
<feature type="domain" description="Glycosyl transferase family 28 C-terminal" evidence="8">
    <location>
        <begin position="4"/>
        <end position="54"/>
    </location>
</feature>
<evidence type="ECO:0000256" key="2">
    <source>
        <dbReference type="ARBA" id="ARBA00006962"/>
    </source>
</evidence>
<dbReference type="PANTHER" id="PTHR12867:SF7">
    <property type="entry name" value="BIFUNCTIONAL UDP-N-ACETYLGLUCOSAMINE TRANSFERASE AND DEUBIQUITINASE ALG13-RELATED"/>
    <property type="match status" value="1"/>
</dbReference>
<dbReference type="GO" id="GO:0006488">
    <property type="term" value="P:dolichol-linked oligosaccharide biosynthetic process"/>
    <property type="evidence" value="ECO:0007669"/>
    <property type="project" value="InterPro"/>
</dbReference>
<evidence type="ECO:0000256" key="7">
    <source>
        <dbReference type="ARBA" id="ARBA00022824"/>
    </source>
</evidence>
<dbReference type="GO" id="GO:0004577">
    <property type="term" value="F:N-acetylglucosaminyldiphosphodolichol N-acetylglucosaminyltransferase activity"/>
    <property type="evidence" value="ECO:0007669"/>
    <property type="project" value="UniProtKB-EC"/>
</dbReference>
<dbReference type="EC" id="2.4.1.141" evidence="3"/>
<gene>
    <name evidence="9" type="ORF">mRhiFer1_000589</name>
</gene>
<dbReference type="PANTHER" id="PTHR12867">
    <property type="entry name" value="GLYCOSYL TRANSFERASE-RELATED"/>
    <property type="match status" value="1"/>
</dbReference>
<dbReference type="GO" id="GO:0005783">
    <property type="term" value="C:endoplasmic reticulum"/>
    <property type="evidence" value="ECO:0007669"/>
    <property type="project" value="UniProtKB-SubCell"/>
</dbReference>
<keyword evidence="6" id="KW-0808">Transferase</keyword>
<organism evidence="9 10">
    <name type="scientific">Rhinolophus ferrumequinum</name>
    <name type="common">Greater horseshoe bat</name>
    <dbReference type="NCBI Taxonomy" id="59479"/>
    <lineage>
        <taxon>Eukaryota</taxon>
        <taxon>Metazoa</taxon>
        <taxon>Chordata</taxon>
        <taxon>Craniata</taxon>
        <taxon>Vertebrata</taxon>
        <taxon>Euteleostomi</taxon>
        <taxon>Mammalia</taxon>
        <taxon>Eutheria</taxon>
        <taxon>Laurasiatheria</taxon>
        <taxon>Chiroptera</taxon>
        <taxon>Yinpterochiroptera</taxon>
        <taxon>Rhinolophoidea</taxon>
        <taxon>Rhinolophidae</taxon>
        <taxon>Rhinolophinae</taxon>
        <taxon>Rhinolophus</taxon>
    </lineage>
</organism>
<keyword evidence="7" id="KW-0256">Endoplasmic reticulum</keyword>
<dbReference type="EMBL" id="JACAGC010000001">
    <property type="protein sequence ID" value="KAF6389606.1"/>
    <property type="molecule type" value="Genomic_DNA"/>
</dbReference>
<dbReference type="AlphaFoldDB" id="A0A7J8ATR6"/>
<evidence type="ECO:0000256" key="3">
    <source>
        <dbReference type="ARBA" id="ARBA00012614"/>
    </source>
</evidence>
<name>A0A7J8ATR6_RHIFE</name>
<dbReference type="InterPro" id="IPR039042">
    <property type="entry name" value="Alg13-like"/>
</dbReference>
<comment type="similarity">
    <text evidence="2">Belongs to the glycosyltransferase 28 family.</text>
</comment>
<evidence type="ECO:0000313" key="9">
    <source>
        <dbReference type="EMBL" id="KAF6389606.1"/>
    </source>
</evidence>
<keyword evidence="5" id="KW-0328">Glycosyltransferase</keyword>
<proteinExistence type="inferred from homology"/>
<evidence type="ECO:0000259" key="8">
    <source>
        <dbReference type="Pfam" id="PF04101"/>
    </source>
</evidence>
<sequence length="76" mass="8462">MKCVFVTVGTTSFDDLIACVLAHDSLQSLGYNLFVLQIGRGKVVPESFSTESFTLDVYRCRKLKTGKKKATYSGYK</sequence>
<accession>A0A7J8ATR6</accession>
<dbReference type="Gene3D" id="3.40.50.2000">
    <property type="entry name" value="Glycogen Phosphorylase B"/>
    <property type="match status" value="1"/>
</dbReference>
<dbReference type="InterPro" id="IPR007235">
    <property type="entry name" value="Glyco_trans_28_C"/>
</dbReference>
<dbReference type="Proteomes" id="UP000585614">
    <property type="component" value="Unassembled WGS sequence"/>
</dbReference>
<evidence type="ECO:0000256" key="4">
    <source>
        <dbReference type="ARBA" id="ARBA00017468"/>
    </source>
</evidence>
<dbReference type="Pfam" id="PF04101">
    <property type="entry name" value="Glyco_tran_28_C"/>
    <property type="match status" value="1"/>
</dbReference>
<comment type="subcellular location">
    <subcellularLocation>
        <location evidence="1">Endoplasmic reticulum</location>
    </subcellularLocation>
</comment>